<sequence length="1057" mass="121251">MLTVTSHDFLPTIEKINATFTYHHASINRDEYSYKSDATHMTEADITWTNQRKFNRLEFNLKASLDDNYVFSRNPRPVPSYISTVKFGIVSATTAVIHMKLNNKGGYYEAKRKTLSCTNLSNTNPITDVSCYLNTSYITQFDSGDRYMVHFSVSTGGYRNLQNGQRYYRQNTYNTIKTENSMELHFDYEDPIHCIEDSSCISGEVPFLLRHDVTNDVLKPQWNGWKDKLSGILRYVFEVWKMEYSYDHKGLREPLINRTFNPVPLFIQEVIASDIISFPTYEPNEPGVYSTILEVNDKANNSKYSRQIAIYDRTSDISTSSAHLIIVTTASKATNFTWQTSQFSKIEVSWSGHFMNEVHENGHFLEKILDYVPRLSDGKAGRRHDYKKILPTFDDNEGVRNRSFIPNIKSIIRFETVGRQGIPKSTFPKTGWQNVTPLNDNKSFPLTDIRDGDSYQIWIRAHDIMGNSKVDSTVIHFDRSPPSILTVKIDYNIDDGAYPFSSSPKKNAISYHATVRCVKMGECFLLDTVLDINNCWLKVPINQEANFVLLLEVTVYNSAMLSSKRYETFGMVKHLQGIQQYYSPSNITVVRRTSSSISIKWIQAKTCYERAGIVIILYTPDNKTMEFPIDKDATTFDLSGLSSLTSYWFLMYTEYGNGIKNVSSASPAMFSFATRKKVEGFPVAGLIAGSFCLFTTGFIVVLIVVIVVLVFLGRTGRLQPAKQRITAGIRTVRNTIRVRATSNAYYNRAYVSKQDDDIYFYGGMDMKEDNMKISRKDISLESELARGRFAVIFLAKYYTKSECHDVVAKTLKDDQNEEAIMKMKAKINFYTKKVGRHKNVLEFIGSVEDEVRGPMMILEYCSKGVLKQFLEAIKSNISVDIDERLSRMVFGICLGMDFLASKQVVHRRLAARNILLNDMYEPKITGFGPDPNPDEEDDKSGNERIPIKWVAPECMKSTQHANELSDVWSFGIVMWEIFSLGETPYPGLQSREVPGKIKQGYKMKKPEYCDDTFYKVMLKCWHYDPRKRSGFKLLKEQMNNMFTEAPGDDYYYRTNDL</sequence>
<reference evidence="6 7" key="1">
    <citation type="submission" date="2020-06" db="EMBL/GenBank/DDBJ databases">
        <authorList>
            <person name="Li R."/>
            <person name="Bekaert M."/>
        </authorList>
    </citation>
    <scope>NUCLEOTIDE SEQUENCE [LARGE SCALE GENOMIC DNA]</scope>
    <source>
        <strain evidence="7">wild</strain>
    </source>
</reference>
<dbReference type="PANTHER" id="PTHR24416:SF611">
    <property type="entry name" value="TYROSINE-PROTEIN KINASE TRANSMEMBRANE RECEPTOR ROR"/>
    <property type="match status" value="1"/>
</dbReference>
<keyword evidence="2" id="KW-0325">Glycoprotein</keyword>
<comment type="subcellular location">
    <subcellularLocation>
        <location evidence="1">Membrane</location>
        <topology evidence="1">Single-pass membrane protein</topology>
    </subcellularLocation>
</comment>
<organism evidence="6 7">
    <name type="scientific">Mytilus coruscus</name>
    <name type="common">Sea mussel</name>
    <dbReference type="NCBI Taxonomy" id="42192"/>
    <lineage>
        <taxon>Eukaryota</taxon>
        <taxon>Metazoa</taxon>
        <taxon>Spiralia</taxon>
        <taxon>Lophotrochozoa</taxon>
        <taxon>Mollusca</taxon>
        <taxon>Bivalvia</taxon>
        <taxon>Autobranchia</taxon>
        <taxon>Pteriomorphia</taxon>
        <taxon>Mytilida</taxon>
        <taxon>Mytiloidea</taxon>
        <taxon>Mytilidae</taxon>
        <taxon>Mytilinae</taxon>
        <taxon>Mytilus</taxon>
    </lineage>
</organism>
<dbReference type="InterPro" id="IPR013783">
    <property type="entry name" value="Ig-like_fold"/>
</dbReference>
<keyword evidence="6" id="KW-0808">Transferase</keyword>
<dbReference type="InterPro" id="IPR000719">
    <property type="entry name" value="Prot_kinase_dom"/>
</dbReference>
<dbReference type="InterPro" id="IPR001245">
    <property type="entry name" value="Ser-Thr/Tyr_kinase_cat_dom"/>
</dbReference>
<dbReference type="SUPFAM" id="SSF49265">
    <property type="entry name" value="Fibronectin type III"/>
    <property type="match status" value="1"/>
</dbReference>
<dbReference type="InterPro" id="IPR050122">
    <property type="entry name" value="RTK"/>
</dbReference>
<dbReference type="EMBL" id="CACVKT020007119">
    <property type="protein sequence ID" value="CAC5405343.1"/>
    <property type="molecule type" value="Genomic_DNA"/>
</dbReference>
<gene>
    <name evidence="6" type="ORF">MCOR_39048</name>
</gene>
<accession>A0A6J8D9G9</accession>
<evidence type="ECO:0000256" key="3">
    <source>
        <dbReference type="SAM" id="Phobius"/>
    </source>
</evidence>
<dbReference type="SMART" id="SM00220">
    <property type="entry name" value="S_TKc"/>
    <property type="match status" value="1"/>
</dbReference>
<evidence type="ECO:0000256" key="2">
    <source>
        <dbReference type="ARBA" id="ARBA00023180"/>
    </source>
</evidence>
<dbReference type="PANTHER" id="PTHR24416">
    <property type="entry name" value="TYROSINE-PROTEIN KINASE RECEPTOR"/>
    <property type="match status" value="1"/>
</dbReference>
<dbReference type="CDD" id="cd00063">
    <property type="entry name" value="FN3"/>
    <property type="match status" value="1"/>
</dbReference>
<evidence type="ECO:0000313" key="7">
    <source>
        <dbReference type="Proteomes" id="UP000507470"/>
    </source>
</evidence>
<keyword evidence="3" id="KW-1133">Transmembrane helix</keyword>
<proteinExistence type="predicted"/>
<feature type="domain" description="Protein kinase" evidence="4">
    <location>
        <begin position="778"/>
        <end position="1042"/>
    </location>
</feature>
<dbReference type="Proteomes" id="UP000507470">
    <property type="component" value="Unassembled WGS sequence"/>
</dbReference>
<dbReference type="GO" id="GO:0043235">
    <property type="term" value="C:receptor complex"/>
    <property type="evidence" value="ECO:0007669"/>
    <property type="project" value="TreeGrafter"/>
</dbReference>
<evidence type="ECO:0000313" key="6">
    <source>
        <dbReference type="EMBL" id="CAC5405343.1"/>
    </source>
</evidence>
<dbReference type="Gene3D" id="2.60.40.10">
    <property type="entry name" value="Immunoglobulins"/>
    <property type="match status" value="1"/>
</dbReference>
<keyword evidence="7" id="KW-1185">Reference proteome</keyword>
<dbReference type="Gene3D" id="1.10.510.10">
    <property type="entry name" value="Transferase(Phosphotransferase) domain 1"/>
    <property type="match status" value="1"/>
</dbReference>
<dbReference type="SMART" id="SM00060">
    <property type="entry name" value="FN3"/>
    <property type="match status" value="2"/>
</dbReference>
<dbReference type="EC" id="2.7.10.1" evidence="6"/>
<dbReference type="GO" id="GO:0005524">
    <property type="term" value="F:ATP binding"/>
    <property type="evidence" value="ECO:0007669"/>
    <property type="project" value="InterPro"/>
</dbReference>
<keyword evidence="3" id="KW-0812">Transmembrane</keyword>
<evidence type="ECO:0000259" key="5">
    <source>
        <dbReference type="PROSITE" id="PS50853"/>
    </source>
</evidence>
<evidence type="ECO:0000259" key="4">
    <source>
        <dbReference type="PROSITE" id="PS50011"/>
    </source>
</evidence>
<dbReference type="PROSITE" id="PS50011">
    <property type="entry name" value="PROTEIN_KINASE_DOM"/>
    <property type="match status" value="1"/>
</dbReference>
<dbReference type="AlphaFoldDB" id="A0A6J8D9G9"/>
<dbReference type="PRINTS" id="PR00109">
    <property type="entry name" value="TYRKINASE"/>
</dbReference>
<feature type="transmembrane region" description="Helical" evidence="3">
    <location>
        <begin position="683"/>
        <end position="712"/>
    </location>
</feature>
<dbReference type="CDD" id="cd00192">
    <property type="entry name" value="PTKc"/>
    <property type="match status" value="1"/>
</dbReference>
<keyword evidence="3" id="KW-0472">Membrane</keyword>
<dbReference type="GO" id="GO:0004714">
    <property type="term" value="F:transmembrane receptor protein tyrosine kinase activity"/>
    <property type="evidence" value="ECO:0007669"/>
    <property type="project" value="UniProtKB-EC"/>
</dbReference>
<evidence type="ECO:0000256" key="1">
    <source>
        <dbReference type="ARBA" id="ARBA00004167"/>
    </source>
</evidence>
<protein>
    <submittedName>
        <fullName evidence="6">FGFR2</fullName>
        <ecNumber evidence="6">2.7.10.1</ecNumber>
    </submittedName>
</protein>
<dbReference type="Pfam" id="PF07714">
    <property type="entry name" value="PK_Tyr_Ser-Thr"/>
    <property type="match status" value="1"/>
</dbReference>
<dbReference type="InterPro" id="IPR011009">
    <property type="entry name" value="Kinase-like_dom_sf"/>
</dbReference>
<dbReference type="InterPro" id="IPR036116">
    <property type="entry name" value="FN3_sf"/>
</dbReference>
<name>A0A6J8D9G9_MYTCO</name>
<dbReference type="InterPro" id="IPR003961">
    <property type="entry name" value="FN3_dom"/>
</dbReference>
<dbReference type="SUPFAM" id="SSF56112">
    <property type="entry name" value="Protein kinase-like (PK-like)"/>
    <property type="match status" value="1"/>
</dbReference>
<dbReference type="PROSITE" id="PS50853">
    <property type="entry name" value="FN3"/>
    <property type="match status" value="1"/>
</dbReference>
<dbReference type="FunFam" id="1.10.510.10:FF:001927">
    <property type="entry name" value="Receptor protein-tyrosine kinase"/>
    <property type="match status" value="1"/>
</dbReference>
<dbReference type="OrthoDB" id="6106621at2759"/>
<dbReference type="GO" id="GO:0007169">
    <property type="term" value="P:cell surface receptor protein tyrosine kinase signaling pathway"/>
    <property type="evidence" value="ECO:0007669"/>
    <property type="project" value="TreeGrafter"/>
</dbReference>
<feature type="domain" description="Fibronectin type-III" evidence="5">
    <location>
        <begin position="583"/>
        <end position="677"/>
    </location>
</feature>
<dbReference type="GO" id="GO:0005886">
    <property type="term" value="C:plasma membrane"/>
    <property type="evidence" value="ECO:0007669"/>
    <property type="project" value="TreeGrafter"/>
</dbReference>